<organism evidence="5 6">
    <name type="scientific">Coraliomargarita sinensis</name>
    <dbReference type="NCBI Taxonomy" id="2174842"/>
    <lineage>
        <taxon>Bacteria</taxon>
        <taxon>Pseudomonadati</taxon>
        <taxon>Verrucomicrobiota</taxon>
        <taxon>Opitutia</taxon>
        <taxon>Puniceicoccales</taxon>
        <taxon>Coraliomargaritaceae</taxon>
        <taxon>Coraliomargarita</taxon>
    </lineage>
</organism>
<dbReference type="PANTHER" id="PTHR30146">
    <property type="entry name" value="LACI-RELATED TRANSCRIPTIONAL REPRESSOR"/>
    <property type="match status" value="1"/>
</dbReference>
<dbReference type="InterPro" id="IPR046335">
    <property type="entry name" value="LacI/GalR-like_sensor"/>
</dbReference>
<comment type="caution">
    <text evidence="5">The sequence shown here is derived from an EMBL/GenBank/DDBJ whole genome shotgun (WGS) entry which is preliminary data.</text>
</comment>
<keyword evidence="1" id="KW-0805">Transcription regulation</keyword>
<feature type="domain" description="Transcriptional regulator LacI/GalR-like sensor" evidence="4">
    <location>
        <begin position="187"/>
        <end position="350"/>
    </location>
</feature>
<evidence type="ECO:0000256" key="3">
    <source>
        <dbReference type="ARBA" id="ARBA00023163"/>
    </source>
</evidence>
<dbReference type="GO" id="GO:0003700">
    <property type="term" value="F:DNA-binding transcription factor activity"/>
    <property type="evidence" value="ECO:0007669"/>
    <property type="project" value="TreeGrafter"/>
</dbReference>
<dbReference type="Gene3D" id="3.40.50.2300">
    <property type="match status" value="2"/>
</dbReference>
<dbReference type="InterPro" id="IPR028082">
    <property type="entry name" value="Peripla_BP_I"/>
</dbReference>
<proteinExistence type="predicted"/>
<dbReference type="InParanoid" id="A0A317ZDP8"/>
<keyword evidence="3" id="KW-0804">Transcription</keyword>
<dbReference type="AlphaFoldDB" id="A0A317ZDP8"/>
<evidence type="ECO:0000313" key="6">
    <source>
        <dbReference type="Proteomes" id="UP000247099"/>
    </source>
</evidence>
<evidence type="ECO:0000259" key="4">
    <source>
        <dbReference type="Pfam" id="PF13377"/>
    </source>
</evidence>
<dbReference type="Gene3D" id="1.10.10.10">
    <property type="entry name" value="Winged helix-like DNA-binding domain superfamily/Winged helix DNA-binding domain"/>
    <property type="match status" value="1"/>
</dbReference>
<name>A0A317ZDP8_9BACT</name>
<dbReference type="PANTHER" id="PTHR30146:SF109">
    <property type="entry name" value="HTH-TYPE TRANSCRIPTIONAL REGULATOR GALS"/>
    <property type="match status" value="1"/>
</dbReference>
<dbReference type="SUPFAM" id="SSF53822">
    <property type="entry name" value="Periplasmic binding protein-like I"/>
    <property type="match status" value="1"/>
</dbReference>
<dbReference type="Proteomes" id="UP000247099">
    <property type="component" value="Unassembled WGS sequence"/>
</dbReference>
<protein>
    <recommendedName>
        <fullName evidence="4">Transcriptional regulator LacI/GalR-like sensor domain-containing protein</fullName>
    </recommendedName>
</protein>
<evidence type="ECO:0000313" key="5">
    <source>
        <dbReference type="EMBL" id="PXA03435.1"/>
    </source>
</evidence>
<dbReference type="OrthoDB" id="180305at2"/>
<dbReference type="InterPro" id="IPR036388">
    <property type="entry name" value="WH-like_DNA-bd_sf"/>
</dbReference>
<dbReference type="RefSeq" id="WP_110131723.1">
    <property type="nucleotide sequence ID" value="NZ_QHJQ01000009.1"/>
</dbReference>
<keyword evidence="2" id="KW-0238">DNA-binding</keyword>
<dbReference type="InterPro" id="IPR036390">
    <property type="entry name" value="WH_DNA-bd_sf"/>
</dbReference>
<gene>
    <name evidence="5" type="ORF">DDZ13_12130</name>
</gene>
<accession>A0A317ZDP8</accession>
<dbReference type="GO" id="GO:0000976">
    <property type="term" value="F:transcription cis-regulatory region binding"/>
    <property type="evidence" value="ECO:0007669"/>
    <property type="project" value="TreeGrafter"/>
</dbReference>
<keyword evidence="6" id="KW-1185">Reference proteome</keyword>
<dbReference type="Pfam" id="PF13377">
    <property type="entry name" value="Peripla_BP_3"/>
    <property type="match status" value="1"/>
</dbReference>
<reference evidence="5 6" key="1">
    <citation type="submission" date="2018-05" db="EMBL/GenBank/DDBJ databases">
        <title>Coraliomargarita sinensis sp. nov., isolated from a marine solar saltern.</title>
        <authorList>
            <person name="Zhou L.Y."/>
        </authorList>
    </citation>
    <scope>NUCLEOTIDE SEQUENCE [LARGE SCALE GENOMIC DNA]</scope>
    <source>
        <strain evidence="5 6">WN38</strain>
    </source>
</reference>
<dbReference type="SUPFAM" id="SSF46785">
    <property type="entry name" value="Winged helix' DNA-binding domain"/>
    <property type="match status" value="1"/>
</dbReference>
<dbReference type="EMBL" id="QHJQ01000009">
    <property type="protein sequence ID" value="PXA03435.1"/>
    <property type="molecule type" value="Genomic_DNA"/>
</dbReference>
<evidence type="ECO:0000256" key="1">
    <source>
        <dbReference type="ARBA" id="ARBA00023015"/>
    </source>
</evidence>
<sequence length="359" mass="41150">MSVRILSPSEQLARHLREEMLKGRWIEELPGTPSLASEMQVDRKTITAALEILEDEGLTEPQGLGRSRRITLSSRHTRRLNIQILLNGDNDQPIFLIYEIMQRLRQAGHNVTIAQRSLLDMGMDVSRLQRFVHRNAADAWIVLAAPHSILEWFASQDQSAFAVFGRRHRISIPSVGPDKEQAIRRAVRRLTELGHRRIVYLSRDERRESGLGHIERSYLEELRRCGISVSPECHLPDWQDDRDGFEACLRSLLKDNRAAPTAIIVDEREFFFAALLYLTQANVAVPNDISLVCSDAQALFDWCHPRVAHIRWDKSAVVDRVLQWIRQLARRRTVHNKAYYTAAEFIEGGTIGPVVENSQ</sequence>
<evidence type="ECO:0000256" key="2">
    <source>
        <dbReference type="ARBA" id="ARBA00023125"/>
    </source>
</evidence>